<keyword evidence="2" id="KW-0808">Transferase</keyword>
<name>A0ABT0WGL3_9BACI</name>
<comment type="caution">
    <text evidence="2">The sequence shown here is derived from an EMBL/GenBank/DDBJ whole genome shotgun (WGS) entry which is preliminary data.</text>
</comment>
<feature type="domain" description="HNH endonuclease 5" evidence="1">
    <location>
        <begin position="3"/>
        <end position="55"/>
    </location>
</feature>
<protein>
    <submittedName>
        <fullName evidence="2">HNH endonuclease</fullName>
    </submittedName>
</protein>
<dbReference type="GO" id="GO:0008168">
    <property type="term" value="F:methyltransferase activity"/>
    <property type="evidence" value="ECO:0007669"/>
    <property type="project" value="UniProtKB-KW"/>
</dbReference>
<keyword evidence="2" id="KW-0255">Endonuclease</keyword>
<keyword evidence="2" id="KW-0378">Hydrolase</keyword>
<keyword evidence="2" id="KW-0489">Methyltransferase</keyword>
<dbReference type="Proteomes" id="UP001523262">
    <property type="component" value="Unassembled WGS sequence"/>
</dbReference>
<evidence type="ECO:0000313" key="3">
    <source>
        <dbReference type="Proteomes" id="UP001523262"/>
    </source>
</evidence>
<keyword evidence="2" id="KW-0540">Nuclease</keyword>
<accession>A0ABT0WGL3</accession>
<evidence type="ECO:0000313" key="2">
    <source>
        <dbReference type="EMBL" id="MCM2535160.1"/>
    </source>
</evidence>
<dbReference type="EMBL" id="JAMQCR010000002">
    <property type="protein sequence ID" value="MCM2535160.1"/>
    <property type="molecule type" value="Genomic_DNA"/>
</dbReference>
<evidence type="ECO:0000259" key="1">
    <source>
        <dbReference type="Pfam" id="PF14279"/>
    </source>
</evidence>
<dbReference type="GO" id="GO:0004519">
    <property type="term" value="F:endonuclease activity"/>
    <property type="evidence" value="ECO:0007669"/>
    <property type="project" value="UniProtKB-KW"/>
</dbReference>
<dbReference type="Pfam" id="PF14279">
    <property type="entry name" value="HNH_5"/>
    <property type="match status" value="1"/>
</dbReference>
<gene>
    <name evidence="2" type="ORF">NDK43_25960</name>
</gene>
<sequence>MKCYVCENYLTKENETEEHILLNAIGGKLKSRALLCKDCNSKFGSKIDDKLAQQLNPIVNLLNVKRDRGKPQNIKGKYGNRDIIIEPNGNMKLARTYIDKGEKLAHIEASSLREATKALEGLKRAYPHLNIEEAIKNAKRSKDYLPYVTVNMNFGGKEIKQSICKMAVNFYIFQGGDPKIIKHLLPFIEGKKEDEEVYYFYPRSEVFYKGDKDIMHTLLLVGDPLKKQLYVYIELFNEFKMVVYLNREYDGEPINKSYHFNVVTNEIVQYDTTINIPPKHLRKYCSKELVETKFKERMMILLKKIDELTTSRRINEISTKAIEELQKKYPKEKNPVFTEEMSRFLSNRVSEEFVSSFQHSLFKREK</sequence>
<organism evidence="2 3">
    <name type="scientific">Neobacillus pocheonensis</name>
    <dbReference type="NCBI Taxonomy" id="363869"/>
    <lineage>
        <taxon>Bacteria</taxon>
        <taxon>Bacillati</taxon>
        <taxon>Bacillota</taxon>
        <taxon>Bacilli</taxon>
        <taxon>Bacillales</taxon>
        <taxon>Bacillaceae</taxon>
        <taxon>Neobacillus</taxon>
    </lineage>
</organism>
<keyword evidence="3" id="KW-1185">Reference proteome</keyword>
<dbReference type="InterPro" id="IPR029471">
    <property type="entry name" value="HNH_5"/>
</dbReference>
<reference evidence="2 3" key="1">
    <citation type="submission" date="2022-06" db="EMBL/GenBank/DDBJ databases">
        <authorList>
            <person name="Jeon C.O."/>
        </authorList>
    </citation>
    <scope>NUCLEOTIDE SEQUENCE [LARGE SCALE GENOMIC DNA]</scope>
    <source>
        <strain evidence="2 3">KCTC 13943</strain>
    </source>
</reference>
<proteinExistence type="predicted"/>
<dbReference type="GO" id="GO:0032259">
    <property type="term" value="P:methylation"/>
    <property type="evidence" value="ECO:0007669"/>
    <property type="project" value="UniProtKB-KW"/>
</dbReference>